<keyword evidence="1" id="KW-0479">Metal-binding</keyword>
<keyword evidence="5" id="KW-1185">Reference proteome</keyword>
<proteinExistence type="predicted"/>
<feature type="compositionally biased region" description="Basic and acidic residues" evidence="2">
    <location>
        <begin position="231"/>
        <end position="249"/>
    </location>
</feature>
<dbReference type="GO" id="GO:0008270">
    <property type="term" value="F:zinc ion binding"/>
    <property type="evidence" value="ECO:0007669"/>
    <property type="project" value="UniProtKB-KW"/>
</dbReference>
<dbReference type="InterPro" id="IPR001878">
    <property type="entry name" value="Znf_CCHC"/>
</dbReference>
<evidence type="ECO:0000259" key="3">
    <source>
        <dbReference type="PROSITE" id="PS50158"/>
    </source>
</evidence>
<feature type="region of interest" description="Disordered" evidence="2">
    <location>
        <begin position="89"/>
        <end position="249"/>
    </location>
</feature>
<feature type="region of interest" description="Disordered" evidence="2">
    <location>
        <begin position="1"/>
        <end position="32"/>
    </location>
</feature>
<reference evidence="4" key="1">
    <citation type="submission" date="2022-11" db="EMBL/GenBank/DDBJ databases">
        <title>Chromosomal genome sequence assembly and mating type (MAT) locus characterization of the leprose asexual lichenized fungus Lepraria neglecta (Nyl.) Erichsen.</title>
        <authorList>
            <person name="Allen J.L."/>
            <person name="Pfeffer B."/>
        </authorList>
    </citation>
    <scope>NUCLEOTIDE SEQUENCE</scope>
    <source>
        <strain evidence="4">Allen 5258</strain>
    </source>
</reference>
<accession>A0AAE0DJC3</accession>
<organism evidence="4 5">
    <name type="scientific">Lepraria neglecta</name>
    <dbReference type="NCBI Taxonomy" id="209136"/>
    <lineage>
        <taxon>Eukaryota</taxon>
        <taxon>Fungi</taxon>
        <taxon>Dikarya</taxon>
        <taxon>Ascomycota</taxon>
        <taxon>Pezizomycotina</taxon>
        <taxon>Lecanoromycetes</taxon>
        <taxon>OSLEUM clade</taxon>
        <taxon>Lecanoromycetidae</taxon>
        <taxon>Lecanorales</taxon>
        <taxon>Lecanorineae</taxon>
        <taxon>Stereocaulaceae</taxon>
        <taxon>Lepraria</taxon>
    </lineage>
</organism>
<dbReference type="Pfam" id="PF00098">
    <property type="entry name" value="zf-CCHC"/>
    <property type="match status" value="1"/>
</dbReference>
<dbReference type="EMBL" id="JASNWA010000008">
    <property type="protein sequence ID" value="KAK3171430.1"/>
    <property type="molecule type" value="Genomic_DNA"/>
</dbReference>
<evidence type="ECO:0000256" key="2">
    <source>
        <dbReference type="SAM" id="MobiDB-lite"/>
    </source>
</evidence>
<dbReference type="PROSITE" id="PS50158">
    <property type="entry name" value="ZF_CCHC"/>
    <property type="match status" value="1"/>
</dbReference>
<dbReference type="InterPro" id="IPR036875">
    <property type="entry name" value="Znf_CCHC_sf"/>
</dbReference>
<dbReference type="Gene3D" id="4.10.60.10">
    <property type="entry name" value="Zinc finger, CCHC-type"/>
    <property type="match status" value="1"/>
</dbReference>
<dbReference type="AlphaFoldDB" id="A0AAE0DJC3"/>
<dbReference type="GO" id="GO:0003676">
    <property type="term" value="F:nucleic acid binding"/>
    <property type="evidence" value="ECO:0007669"/>
    <property type="project" value="InterPro"/>
</dbReference>
<evidence type="ECO:0000313" key="4">
    <source>
        <dbReference type="EMBL" id="KAK3171430.1"/>
    </source>
</evidence>
<gene>
    <name evidence="4" type="ORF">OEA41_003514</name>
</gene>
<evidence type="ECO:0000313" key="5">
    <source>
        <dbReference type="Proteomes" id="UP001276659"/>
    </source>
</evidence>
<feature type="compositionally biased region" description="Basic and acidic residues" evidence="2">
    <location>
        <begin position="107"/>
        <end position="117"/>
    </location>
</feature>
<feature type="region of interest" description="Disordered" evidence="2">
    <location>
        <begin position="55"/>
        <end position="76"/>
    </location>
</feature>
<keyword evidence="1" id="KW-0863">Zinc-finger</keyword>
<evidence type="ECO:0000256" key="1">
    <source>
        <dbReference type="PROSITE-ProRule" id="PRU00047"/>
    </source>
</evidence>
<keyword evidence="1" id="KW-0862">Zinc</keyword>
<dbReference type="SUPFAM" id="SSF57756">
    <property type="entry name" value="Retrovirus zinc finger-like domains"/>
    <property type="match status" value="1"/>
</dbReference>
<dbReference type="SMART" id="SM00343">
    <property type="entry name" value="ZnF_C2HC"/>
    <property type="match status" value="1"/>
</dbReference>
<feature type="compositionally biased region" description="Basic and acidic residues" evidence="2">
    <location>
        <begin position="149"/>
        <end position="189"/>
    </location>
</feature>
<comment type="caution">
    <text evidence="4">The sequence shown here is derived from an EMBL/GenBank/DDBJ whole genome shotgun (WGS) entry which is preliminary data.</text>
</comment>
<name>A0AAE0DJC3_9LECA</name>
<feature type="domain" description="CCHC-type" evidence="3">
    <location>
        <begin position="211"/>
        <end position="226"/>
    </location>
</feature>
<feature type="compositionally biased region" description="Polar residues" evidence="2">
    <location>
        <begin position="19"/>
        <end position="31"/>
    </location>
</feature>
<feature type="compositionally biased region" description="Acidic residues" evidence="2">
    <location>
        <begin position="126"/>
        <end position="144"/>
    </location>
</feature>
<protein>
    <recommendedName>
        <fullName evidence="3">CCHC-type domain-containing protein</fullName>
    </recommendedName>
</protein>
<sequence length="249" mass="27146">MPQSQSQIPETPPSKRQKTSNNAPSTATPPSDLQLIRSALDEEEQKRQKALERLAEEAGETKWVLSTVNGGAEAGKTRLRVAKAGYSDIDQDAWTPAGVGRRSFGKFNKELEKRQDGTSEGSSTSSDEDSEASKEDDDADESDDLILAAKEEATKRAKAERSERKQQRRAEKAELVRLAEKRRSKEVKLNRLSSISGGGGGGGKPKGDGECFTCGEKGHKKADCPQKGNRSHADGRGRDLKRSRSSLDY</sequence>
<dbReference type="Proteomes" id="UP001276659">
    <property type="component" value="Unassembled WGS sequence"/>
</dbReference>